<evidence type="ECO:0000313" key="3">
    <source>
        <dbReference type="EMBL" id="AIA62297.1"/>
    </source>
</evidence>
<dbReference type="Proteomes" id="UP000154720">
    <property type="component" value="Segment"/>
</dbReference>
<dbReference type="EMBL" id="KJ473812">
    <property type="protein sequence ID" value="AIA62297.1"/>
    <property type="molecule type" value="Genomic_RNA"/>
</dbReference>
<evidence type="ECO:0000259" key="2">
    <source>
        <dbReference type="PROSITE" id="PS51964"/>
    </source>
</evidence>
<protein>
    <recommendedName>
        <fullName evidence="2">SARS ORF8 Ig-like domain-containing protein</fullName>
    </recommendedName>
</protein>
<sequence length="122" mass="14033">MKLLIVMTCISLCCCIRTVVQRCVSNTPYVLENPCPTGYQPEWNIRYNTRGNTYNTARLCALGKVLSFHRWHTMVQACTPNVTINCQDPVGGALVARCWYFYRGSQTATFRDIHVDLFFKRT</sequence>
<name>A0A0U1UYX9_SARS</name>
<dbReference type="PROSITE" id="PS51964">
    <property type="entry name" value="SARS_ORF8_IG"/>
    <property type="match status" value="1"/>
</dbReference>
<evidence type="ECO:0000256" key="1">
    <source>
        <dbReference type="PROSITE-ProRule" id="PRU01309"/>
    </source>
</evidence>
<dbReference type="InterPro" id="IPR022722">
    <property type="entry name" value="ORF8_betacoronavirus"/>
</dbReference>
<dbReference type="InterPro" id="IPR046444">
    <property type="entry name" value="SARS_ORF8_IG"/>
</dbReference>
<proteinExistence type="predicted"/>
<feature type="domain" description="SARS ORF8 Ig-like" evidence="2">
    <location>
        <begin position="16"/>
        <end position="120"/>
    </location>
</feature>
<dbReference type="CDD" id="cd21642">
    <property type="entry name" value="ORF8-Ig_Bat_SARS_CoV_Rf1_type-II-like"/>
    <property type="match status" value="1"/>
</dbReference>
<evidence type="ECO:0000313" key="4">
    <source>
        <dbReference type="Proteomes" id="UP000154720"/>
    </source>
</evidence>
<comment type="caution">
    <text evidence="1">Lacks conserved residue(s) required for the propagation of feature annotation.</text>
</comment>
<dbReference type="InterPro" id="IPR044392">
    <property type="entry name" value="ORF8_Bat_SARS_CoV_Rf1-like"/>
</dbReference>
<accession>A0A0U1UYX9</accession>
<reference evidence="4" key="1">
    <citation type="submission" date="2014-02" db="EMBL/GenBank/DDBJ databases">
        <title>Bat coronavirus in China.</title>
        <authorList>
            <person name="Yang L."/>
            <person name="Wu Z."/>
            <person name="Jin Q."/>
        </authorList>
    </citation>
    <scope>NUCLEOTIDE SEQUENCE [LARGE SCALE GENOMIC DNA]</scope>
</reference>
<dbReference type="Pfam" id="PF12093">
    <property type="entry name" value="bCoV_NS8"/>
    <property type="match status" value="1"/>
</dbReference>
<organism evidence="3 4">
    <name type="scientific">BtRf-BetaCoV/HeB2013</name>
    <dbReference type="NCBI Taxonomy" id="1503296"/>
    <lineage>
        <taxon>Viruses</taxon>
        <taxon>Riboviria</taxon>
        <taxon>Orthornavirae</taxon>
        <taxon>Pisuviricota</taxon>
        <taxon>Pisoniviricetes</taxon>
        <taxon>Nidovirales</taxon>
        <taxon>Cornidovirineae</taxon>
        <taxon>Coronaviridae</taxon>
        <taxon>Orthocoronavirinae</taxon>
        <taxon>Betacoronavirus</taxon>
        <taxon>Sarbecovirus</taxon>
        <taxon>Betacoronavirus pandemicum</taxon>
        <taxon>Severe acute respiratory syndrome coronavirus</taxon>
    </lineage>
</organism>